<dbReference type="GO" id="GO:0005737">
    <property type="term" value="C:cytoplasm"/>
    <property type="evidence" value="ECO:0007669"/>
    <property type="project" value="TreeGrafter"/>
</dbReference>
<dbReference type="InterPro" id="IPR036249">
    <property type="entry name" value="Thioredoxin-like_sf"/>
</dbReference>
<dbReference type="CDD" id="cd03049">
    <property type="entry name" value="GST_N_3"/>
    <property type="match status" value="1"/>
</dbReference>
<sequence>MQLYYSPTSPFARKVRVLINELKIQDQFDLLAVDPWTDPNLRPINPLSKVPTLVLNHKEVLFDSALICEYLSTLKDKKLGLSHRACGIF</sequence>
<dbReference type="Pfam" id="PF13409">
    <property type="entry name" value="GST_N_2"/>
    <property type="match status" value="1"/>
</dbReference>
<dbReference type="Gene3D" id="3.40.30.10">
    <property type="entry name" value="Glutaredoxin"/>
    <property type="match status" value="1"/>
</dbReference>
<dbReference type="RefSeq" id="WP_180045646.1">
    <property type="nucleotide sequence ID" value="NZ_CP048659.1"/>
</dbReference>
<evidence type="ECO:0000313" key="2">
    <source>
        <dbReference type="EMBL" id="QOW47111.1"/>
    </source>
</evidence>
<dbReference type="EMBL" id="CP048659">
    <property type="protein sequence ID" value="QOW47111.1"/>
    <property type="molecule type" value="Genomic_DNA"/>
</dbReference>
<evidence type="ECO:0000313" key="3">
    <source>
        <dbReference type="Proteomes" id="UP000593966"/>
    </source>
</evidence>
<accession>A0A7S6VY97</accession>
<dbReference type="SUPFAM" id="SSF52833">
    <property type="entry name" value="Thioredoxin-like"/>
    <property type="match status" value="1"/>
</dbReference>
<reference evidence="2 3" key="1">
    <citation type="submission" date="2020-02" db="EMBL/GenBank/DDBJ databases">
        <title>Tigecycline-resistant Acinetobacter species from pigs and migratory birds.</title>
        <authorList>
            <person name="Chen C."/>
            <person name="Sun J."/>
            <person name="Liao X.-P."/>
            <person name="Liu Y.-H."/>
        </authorList>
    </citation>
    <scope>NUCLEOTIDE SEQUENCE [LARGE SCALE GENOMIC DNA]</scope>
    <source>
        <strain evidence="2 3">YH12207_T</strain>
    </source>
</reference>
<dbReference type="PROSITE" id="PS50404">
    <property type="entry name" value="GST_NTER"/>
    <property type="match status" value="1"/>
</dbReference>
<dbReference type="Proteomes" id="UP000593966">
    <property type="component" value="Chromosome"/>
</dbReference>
<dbReference type="InterPro" id="IPR050983">
    <property type="entry name" value="GST_Omega/HSP26"/>
</dbReference>
<evidence type="ECO:0000259" key="1">
    <source>
        <dbReference type="PROSITE" id="PS50404"/>
    </source>
</evidence>
<protein>
    <recommendedName>
        <fullName evidence="1">GST N-terminal domain-containing protein</fullName>
    </recommendedName>
</protein>
<organism evidence="2 3">
    <name type="scientific">Acinetobacter piscicola</name>
    <dbReference type="NCBI Taxonomy" id="2006115"/>
    <lineage>
        <taxon>Bacteria</taxon>
        <taxon>Pseudomonadati</taxon>
        <taxon>Pseudomonadota</taxon>
        <taxon>Gammaproteobacteria</taxon>
        <taxon>Moraxellales</taxon>
        <taxon>Moraxellaceae</taxon>
        <taxon>Acinetobacter</taxon>
    </lineage>
</organism>
<dbReference type="InterPro" id="IPR004045">
    <property type="entry name" value="Glutathione_S-Trfase_N"/>
</dbReference>
<dbReference type="AlphaFoldDB" id="A0A7S6VY97"/>
<name>A0A7S6VY97_9GAMM</name>
<keyword evidence="3" id="KW-1185">Reference proteome</keyword>
<dbReference type="PANTHER" id="PTHR43968:SF6">
    <property type="entry name" value="GLUTATHIONE S-TRANSFERASE OMEGA"/>
    <property type="match status" value="1"/>
</dbReference>
<proteinExistence type="predicted"/>
<dbReference type="PANTHER" id="PTHR43968">
    <property type="match status" value="1"/>
</dbReference>
<gene>
    <name evidence="2" type="ORF">G0028_15170</name>
</gene>
<feature type="domain" description="GST N-terminal" evidence="1">
    <location>
        <begin position="1"/>
        <end position="79"/>
    </location>
</feature>